<sequence>MVVLRSQKRLAAYVLSRRGCAASRQNASLATGKGTRRCSWRAPRSVFDRATPILRPDLVAANRQDEGGPLVTDDPVHHTNLFEAFGTMTIAEEGETPHFFGSTAEQTDNKDEGSMTDSNSKKFEESGVAARSGGVFAGIPVQSKNSRSDSAKDHTDVFAVTGKSRVSDKNVPRTSWPALTERNPGADNG</sequence>
<evidence type="ECO:0000313" key="3">
    <source>
        <dbReference type="Proteomes" id="UP000053989"/>
    </source>
</evidence>
<evidence type="ECO:0000256" key="1">
    <source>
        <dbReference type="SAM" id="MobiDB-lite"/>
    </source>
</evidence>
<reference evidence="3" key="2">
    <citation type="submission" date="2015-01" db="EMBL/GenBank/DDBJ databases">
        <title>Evolutionary Origins and Diversification of the Mycorrhizal Mutualists.</title>
        <authorList>
            <consortium name="DOE Joint Genome Institute"/>
            <consortium name="Mycorrhizal Genomics Consortium"/>
            <person name="Kohler A."/>
            <person name="Kuo A."/>
            <person name="Nagy L.G."/>
            <person name="Floudas D."/>
            <person name="Copeland A."/>
            <person name="Barry K.W."/>
            <person name="Cichocki N."/>
            <person name="Veneault-Fourrey C."/>
            <person name="LaButti K."/>
            <person name="Lindquist E.A."/>
            <person name="Lipzen A."/>
            <person name="Lundell T."/>
            <person name="Morin E."/>
            <person name="Murat C."/>
            <person name="Riley R."/>
            <person name="Ohm R."/>
            <person name="Sun H."/>
            <person name="Tunlid A."/>
            <person name="Henrissat B."/>
            <person name="Grigoriev I.V."/>
            <person name="Hibbett D.S."/>
            <person name="Martin F."/>
        </authorList>
    </citation>
    <scope>NUCLEOTIDE SEQUENCE [LARGE SCALE GENOMIC DNA]</scope>
    <source>
        <strain evidence="3">Foug A</strain>
    </source>
</reference>
<feature type="compositionally biased region" description="Basic and acidic residues" evidence="1">
    <location>
        <begin position="107"/>
        <end position="125"/>
    </location>
</feature>
<dbReference type="HOGENOM" id="CLU_1435213_0_0_1"/>
<dbReference type="AlphaFoldDB" id="A0A0C2YM75"/>
<dbReference type="InParanoid" id="A0A0C2YM75"/>
<dbReference type="EMBL" id="KN822315">
    <property type="protein sequence ID" value="KIM50873.1"/>
    <property type="molecule type" value="Genomic_DNA"/>
</dbReference>
<accession>A0A0C2YM75</accession>
<feature type="compositionally biased region" description="Basic and acidic residues" evidence="1">
    <location>
        <begin position="146"/>
        <end position="156"/>
    </location>
</feature>
<keyword evidence="3" id="KW-1185">Reference proteome</keyword>
<name>A0A0C2YM75_9AGAM</name>
<evidence type="ECO:0000313" key="2">
    <source>
        <dbReference type="EMBL" id="KIM50873.1"/>
    </source>
</evidence>
<feature type="region of interest" description="Disordered" evidence="1">
    <location>
        <begin position="102"/>
        <end position="189"/>
    </location>
</feature>
<dbReference type="OrthoDB" id="424974at2759"/>
<organism evidence="2 3">
    <name type="scientific">Scleroderma citrinum Foug A</name>
    <dbReference type="NCBI Taxonomy" id="1036808"/>
    <lineage>
        <taxon>Eukaryota</taxon>
        <taxon>Fungi</taxon>
        <taxon>Dikarya</taxon>
        <taxon>Basidiomycota</taxon>
        <taxon>Agaricomycotina</taxon>
        <taxon>Agaricomycetes</taxon>
        <taxon>Agaricomycetidae</taxon>
        <taxon>Boletales</taxon>
        <taxon>Sclerodermatineae</taxon>
        <taxon>Sclerodermataceae</taxon>
        <taxon>Scleroderma</taxon>
    </lineage>
</organism>
<reference evidence="2 3" key="1">
    <citation type="submission" date="2014-04" db="EMBL/GenBank/DDBJ databases">
        <authorList>
            <consortium name="DOE Joint Genome Institute"/>
            <person name="Kuo A."/>
            <person name="Kohler A."/>
            <person name="Nagy L.G."/>
            <person name="Floudas D."/>
            <person name="Copeland A."/>
            <person name="Barry K.W."/>
            <person name="Cichocki N."/>
            <person name="Veneault-Fourrey C."/>
            <person name="LaButti K."/>
            <person name="Lindquist E.A."/>
            <person name="Lipzen A."/>
            <person name="Lundell T."/>
            <person name="Morin E."/>
            <person name="Murat C."/>
            <person name="Sun H."/>
            <person name="Tunlid A."/>
            <person name="Henrissat B."/>
            <person name="Grigoriev I.V."/>
            <person name="Hibbett D.S."/>
            <person name="Martin F."/>
            <person name="Nordberg H.P."/>
            <person name="Cantor M.N."/>
            <person name="Hua S.X."/>
        </authorList>
    </citation>
    <scope>NUCLEOTIDE SEQUENCE [LARGE SCALE GENOMIC DNA]</scope>
    <source>
        <strain evidence="2 3">Foug A</strain>
    </source>
</reference>
<protein>
    <submittedName>
        <fullName evidence="2">Uncharacterized protein</fullName>
    </submittedName>
</protein>
<dbReference type="Proteomes" id="UP000053989">
    <property type="component" value="Unassembled WGS sequence"/>
</dbReference>
<gene>
    <name evidence="2" type="ORF">SCLCIDRAFT_12269</name>
</gene>
<proteinExistence type="predicted"/>